<evidence type="ECO:0000313" key="2">
    <source>
        <dbReference type="EMBL" id="TVU25376.1"/>
    </source>
</evidence>
<dbReference type="InterPro" id="IPR016167">
    <property type="entry name" value="FAD-bd_PCMH_sub1"/>
</dbReference>
<comment type="caution">
    <text evidence="2">The sequence shown here is derived from an EMBL/GenBank/DDBJ whole genome shotgun (WGS) entry which is preliminary data.</text>
</comment>
<reference evidence="2 3" key="1">
    <citation type="journal article" date="2019" name="Sci. Rep.">
        <title>A high-quality genome of Eragrostis curvula grass provides insights into Poaceae evolution and supports new strategies to enhance forage quality.</title>
        <authorList>
            <person name="Carballo J."/>
            <person name="Santos B.A.C.M."/>
            <person name="Zappacosta D."/>
            <person name="Garbus I."/>
            <person name="Selva J.P."/>
            <person name="Gallo C.A."/>
            <person name="Diaz A."/>
            <person name="Albertini E."/>
            <person name="Caccamo M."/>
            <person name="Echenique V."/>
        </authorList>
    </citation>
    <scope>NUCLEOTIDE SEQUENCE [LARGE SCALE GENOMIC DNA]</scope>
    <source>
        <strain evidence="3">cv. Victoria</strain>
        <tissue evidence="2">Leaf</tissue>
    </source>
</reference>
<gene>
    <name evidence="2" type="ORF">EJB05_27870</name>
</gene>
<accession>A0A5J9UP85</accession>
<sequence length="137" mass="14756">MALILATLCLLISCTFFLPSSASSTEFLQCLSQTIPADLVFQQSSSSFTTVLQSSVQNPKFVTSTTVRPLCIVTASDATHVQSAVRLRVRSGGHDYEGLSYRSVLPEEFAVLDLAMLRGVRVRRGEASGWVDAGANP</sequence>
<proteinExistence type="predicted"/>
<evidence type="ECO:0000313" key="3">
    <source>
        <dbReference type="Proteomes" id="UP000324897"/>
    </source>
</evidence>
<dbReference type="EMBL" id="RWGY01000013">
    <property type="protein sequence ID" value="TVU25376.1"/>
    <property type="molecule type" value="Genomic_DNA"/>
</dbReference>
<dbReference type="SUPFAM" id="SSF56176">
    <property type="entry name" value="FAD-binding/transporter-associated domain-like"/>
    <property type="match status" value="1"/>
</dbReference>
<dbReference type="Proteomes" id="UP000324897">
    <property type="component" value="Chromosome 2"/>
</dbReference>
<dbReference type="OrthoDB" id="637626at2759"/>
<feature type="non-terminal residue" evidence="2">
    <location>
        <position position="1"/>
    </location>
</feature>
<evidence type="ECO:0008006" key="4">
    <source>
        <dbReference type="Google" id="ProtNLM"/>
    </source>
</evidence>
<dbReference type="GO" id="GO:0016491">
    <property type="term" value="F:oxidoreductase activity"/>
    <property type="evidence" value="ECO:0007669"/>
    <property type="project" value="UniProtKB-ARBA"/>
</dbReference>
<dbReference type="PANTHER" id="PTHR32448">
    <property type="entry name" value="OS08G0158400 PROTEIN"/>
    <property type="match status" value="1"/>
</dbReference>
<dbReference type="Gene3D" id="3.30.43.10">
    <property type="entry name" value="Uridine Diphospho-n-acetylenolpyruvylglucosamine Reductase, domain 2"/>
    <property type="match status" value="1"/>
</dbReference>
<organism evidence="2 3">
    <name type="scientific">Eragrostis curvula</name>
    <name type="common">weeping love grass</name>
    <dbReference type="NCBI Taxonomy" id="38414"/>
    <lineage>
        <taxon>Eukaryota</taxon>
        <taxon>Viridiplantae</taxon>
        <taxon>Streptophyta</taxon>
        <taxon>Embryophyta</taxon>
        <taxon>Tracheophyta</taxon>
        <taxon>Spermatophyta</taxon>
        <taxon>Magnoliopsida</taxon>
        <taxon>Liliopsida</taxon>
        <taxon>Poales</taxon>
        <taxon>Poaceae</taxon>
        <taxon>PACMAD clade</taxon>
        <taxon>Chloridoideae</taxon>
        <taxon>Eragrostideae</taxon>
        <taxon>Eragrostidinae</taxon>
        <taxon>Eragrostis</taxon>
    </lineage>
</organism>
<feature type="signal peptide" evidence="1">
    <location>
        <begin position="1"/>
        <end position="22"/>
    </location>
</feature>
<keyword evidence="3" id="KW-1185">Reference proteome</keyword>
<protein>
    <recommendedName>
        <fullName evidence="4">FAD-binding PCMH-type domain-containing protein</fullName>
    </recommendedName>
</protein>
<dbReference type="InterPro" id="IPR036318">
    <property type="entry name" value="FAD-bd_PCMH-like_sf"/>
</dbReference>
<evidence type="ECO:0000256" key="1">
    <source>
        <dbReference type="SAM" id="SignalP"/>
    </source>
</evidence>
<dbReference type="AlphaFoldDB" id="A0A5J9UP85"/>
<name>A0A5J9UP85_9POAL</name>
<keyword evidence="1" id="KW-0732">Signal</keyword>
<dbReference type="Gramene" id="TVU25376">
    <property type="protein sequence ID" value="TVU25376"/>
    <property type="gene ID" value="EJB05_27870"/>
</dbReference>
<dbReference type="GO" id="GO:0050660">
    <property type="term" value="F:flavin adenine dinucleotide binding"/>
    <property type="evidence" value="ECO:0007669"/>
    <property type="project" value="InterPro"/>
</dbReference>
<feature type="chain" id="PRO_5023842836" description="FAD-binding PCMH-type domain-containing protein" evidence="1">
    <location>
        <begin position="23"/>
        <end position="137"/>
    </location>
</feature>